<dbReference type="KEGG" id="cwa:CwatDRAFT_1964"/>
<reference evidence="1" key="3">
    <citation type="submission" date="2016-12" db="EMBL/GenBank/DDBJ databases">
        <title>Annotation of the draft genome assembly of Crocosphaera watsonii WH 8501.</title>
        <authorList>
            <consortium name="US DOE Joint Genome Institute (JGI-ORNL)"/>
            <person name="Larimer F."/>
            <person name="Land M."/>
        </authorList>
    </citation>
    <scope>NUCLEOTIDE SEQUENCE</scope>
    <source>
        <strain evidence="1">WH 8501</strain>
    </source>
</reference>
<accession>Q4C0H7</accession>
<evidence type="ECO:0000313" key="2">
    <source>
        <dbReference type="Proteomes" id="UP000003922"/>
    </source>
</evidence>
<dbReference type="Proteomes" id="UP000003922">
    <property type="component" value="Unassembled WGS sequence"/>
</dbReference>
<name>Q4C0H7_CROWT</name>
<evidence type="ECO:0000313" key="1">
    <source>
        <dbReference type="EMBL" id="EAM49667.1"/>
    </source>
</evidence>
<reference evidence="1" key="2">
    <citation type="submission" date="2005-06" db="EMBL/GenBank/DDBJ databases">
        <title>Sequencing of the draft genome and assembly of Crocosphaera watsonii WH 8501.</title>
        <authorList>
            <consortium name="US DOE Joint Genome Institute (JGI-PGF)"/>
            <person name="Copeland A."/>
            <person name="Lucas S."/>
            <person name="Lapidus A."/>
            <person name="Barry K."/>
            <person name="Detter C."/>
            <person name="Glavina T."/>
            <person name="Hammon N."/>
            <person name="Israni S."/>
            <person name="Pitluck S."/>
            <person name="Richardson P."/>
        </authorList>
    </citation>
    <scope>NUCLEOTIDE SEQUENCE [LARGE SCALE GENOMIC DNA]</scope>
    <source>
        <strain evidence="1">WH 8501</strain>
    </source>
</reference>
<dbReference type="AlphaFoldDB" id="Q4C0H7"/>
<organism evidence="1 2">
    <name type="scientific">Crocosphaera watsonii WH 8501</name>
    <dbReference type="NCBI Taxonomy" id="165597"/>
    <lineage>
        <taxon>Bacteria</taxon>
        <taxon>Bacillati</taxon>
        <taxon>Cyanobacteriota</taxon>
        <taxon>Cyanophyceae</taxon>
        <taxon>Oscillatoriophycideae</taxon>
        <taxon>Chroococcales</taxon>
        <taxon>Aphanothecaceae</taxon>
        <taxon>Crocosphaera</taxon>
    </lineage>
</organism>
<dbReference type="EMBL" id="AADV02000058">
    <property type="protein sequence ID" value="EAM49667.1"/>
    <property type="molecule type" value="Genomic_DNA"/>
</dbReference>
<proteinExistence type="predicted"/>
<comment type="caution">
    <text evidence="1">The sequence shown here is derived from an EMBL/GenBank/DDBJ whole genome shotgun (WGS) entry which is preliminary data.</text>
</comment>
<reference evidence="1" key="1">
    <citation type="submission" date="2004-02" db="EMBL/GenBank/DDBJ databases">
        <authorList>
            <consortium name="DOE Joint Genome Institute"/>
        </authorList>
    </citation>
    <scope>NUCLEOTIDE SEQUENCE [LARGE SCALE GENOMIC DNA]</scope>
    <source>
        <strain evidence="1">WH 8501</strain>
    </source>
</reference>
<keyword evidence="2" id="KW-1185">Reference proteome</keyword>
<sequence length="92" mass="10645">MPSSEKERLRPLFAQLNQPEPDPFPIGQKIKARLQHFTGQWMRLIGEVVEFLTDSGDRLLLLRTADGWEYPLSCLEDIQPLSWSERMGFQGT</sequence>
<gene>
    <name evidence="1" type="ORF">CwatDRAFT_1964</name>
</gene>
<protein>
    <submittedName>
        <fullName evidence="1">Uncharacterized protein</fullName>
    </submittedName>
</protein>